<keyword evidence="1" id="KW-0732">Signal</keyword>
<feature type="domain" description="Gingipain" evidence="2">
    <location>
        <begin position="430"/>
        <end position="801"/>
    </location>
</feature>
<protein>
    <submittedName>
        <fullName evidence="3">Type IX secretion system sortase PorU</fullName>
    </submittedName>
</protein>
<dbReference type="EMBL" id="JBHULC010000038">
    <property type="protein sequence ID" value="MFD2523622.1"/>
    <property type="molecule type" value="Genomic_DNA"/>
</dbReference>
<evidence type="ECO:0000313" key="3">
    <source>
        <dbReference type="EMBL" id="MFD2523622.1"/>
    </source>
</evidence>
<dbReference type="Pfam" id="PF01364">
    <property type="entry name" value="Peptidase_C25"/>
    <property type="match status" value="1"/>
</dbReference>
<reference evidence="4" key="1">
    <citation type="journal article" date="2019" name="Int. J. Syst. Evol. Microbiol.">
        <title>The Global Catalogue of Microorganisms (GCM) 10K type strain sequencing project: providing services to taxonomists for standard genome sequencing and annotation.</title>
        <authorList>
            <consortium name="The Broad Institute Genomics Platform"/>
            <consortium name="The Broad Institute Genome Sequencing Center for Infectious Disease"/>
            <person name="Wu L."/>
            <person name="Ma J."/>
        </authorList>
    </citation>
    <scope>NUCLEOTIDE SEQUENCE [LARGE SCALE GENOMIC DNA]</scope>
    <source>
        <strain evidence="4">KCTC 52344</strain>
    </source>
</reference>
<dbReference type="InterPro" id="IPR029030">
    <property type="entry name" value="Caspase-like_dom_sf"/>
</dbReference>
<organism evidence="3 4">
    <name type="scientific">Emticicia soli</name>
    <dbReference type="NCBI Taxonomy" id="2027878"/>
    <lineage>
        <taxon>Bacteria</taxon>
        <taxon>Pseudomonadati</taxon>
        <taxon>Bacteroidota</taxon>
        <taxon>Cytophagia</taxon>
        <taxon>Cytophagales</taxon>
        <taxon>Leadbetterellaceae</taxon>
        <taxon>Emticicia</taxon>
    </lineage>
</organism>
<dbReference type="SUPFAM" id="SSF52129">
    <property type="entry name" value="Caspase-like"/>
    <property type="match status" value="1"/>
</dbReference>
<name>A0ABW5JE58_9BACT</name>
<dbReference type="Gene3D" id="3.40.50.10390">
    <property type="entry name" value="Gingipain r, domain 1"/>
    <property type="match status" value="1"/>
</dbReference>
<accession>A0ABW5JE58</accession>
<dbReference type="NCBIfam" id="NF033707">
    <property type="entry name" value="T9SS_sortase"/>
    <property type="match status" value="1"/>
</dbReference>
<sequence length="1145" mass="127446">MNLYYLNKIFSRTLFIGLQPARWLFMGCFVLLYSQTVSGQSSVLSKGTWYKIATTQTGVHRINANFLKQAGIDITQINPQYIRLYGNGGAMLPQANAQPRPNDLIENAIEVIGEADGKFDEADYILFYAESPHVIFYDSNQQRLKHQNNYYSDSSFVFLTVSDSPGLRIKNANSVQSSQTITTFDDFRFHELDQRNLISSGARELSGSGREWYGESFGINSELSFNETIEGLIPNSNIKITSSAVGTAYVSTQLALKLNNTDIGSNIFQPIRAGQYDAKGIYDIKGTENTSTFTATVQSGNSIKLTYTHNKGGQSSATAYLNYYQIQAKRALQFYESQTIVRALESLNSPNVQFKVAQANAQSKIWDISNAQVPDNIAYTISGAEASFGASTAGLLKTFVLFNDKNLLEPNTVSKIANQNLHEVEVPELLIVTLPEWKNQAERLADFRRSNDGLSVIVATTNEVYNEFASGRPDVSAIRDFARFLWQKNPAKFKYLLLFGDATYDYKNNHKFSYVNPDLYIPTYESRESLSPILSFSSDDYLGFLETHEGEWAENNQGNHTLDVSVGRLPAKSVEEAKNVVDKLIYYAKNAKTIGRWRGKISFVADDGDGNIHQQDADRIASLIEAQDKNISTSKIYVDNYKQISTSSGTLAPDANKALNKAVNEGSLIVNYSGHGGPDGWTEEKILTIGQIEAWRNLSNMPVFLTATCSFGRFDDPSVVSGAEIAMLSPRGGAIGLLTTTRPVYSYTNFLLNNAFYAAFAIEKQNINWRLGDIFRLTKNNSLSNVNNRNFSLLGDPSMKLAYPADKVTITKINGQAPDNQTLKALAKVNIEGVIQEAGSDKLKSNFNGYVIVSVLDKPSTVSTLGQKTEKFTYQVYQNKIFEGRVAVKNGVFSVNFIVPKDINYQLGAGKINCYAFVADSSSDAIGSFDRVLIGGSETATSVDTQGPEIELFVDTNNMLEARISDESGINLSQAGIGHEMLITLNDTLQVVANQYFMSYEDYTKGVLKYPFGKLPAGKYIIKLKIWDIYNNSSEASLEFIVENPKFSLIQAYNYPNPFQGATSFFIEHNAEGEDIEFEIKVFDKTGRTIFEQAELCYSCLKTLSIGMNIDPQEWVVGTYLYRISANFLNHRIKTYSSGKLVFWK</sequence>
<dbReference type="Gene3D" id="3.40.50.1460">
    <property type="match status" value="1"/>
</dbReference>
<dbReference type="CDD" id="cd02258">
    <property type="entry name" value="Peptidase_C25_N"/>
    <property type="match status" value="1"/>
</dbReference>
<evidence type="ECO:0000256" key="1">
    <source>
        <dbReference type="ARBA" id="ARBA00022729"/>
    </source>
</evidence>
<keyword evidence="4" id="KW-1185">Reference proteome</keyword>
<comment type="caution">
    <text evidence="3">The sequence shown here is derived from an EMBL/GenBank/DDBJ whole genome shotgun (WGS) entry which is preliminary data.</text>
</comment>
<dbReference type="RefSeq" id="WP_340233673.1">
    <property type="nucleotide sequence ID" value="NZ_JBBEWC010000001.1"/>
</dbReference>
<dbReference type="Proteomes" id="UP001597510">
    <property type="component" value="Unassembled WGS sequence"/>
</dbReference>
<proteinExistence type="predicted"/>
<dbReference type="InterPro" id="IPR001769">
    <property type="entry name" value="Gingipain"/>
</dbReference>
<dbReference type="InterPro" id="IPR029031">
    <property type="entry name" value="Gingipain_N_sf"/>
</dbReference>
<evidence type="ECO:0000313" key="4">
    <source>
        <dbReference type="Proteomes" id="UP001597510"/>
    </source>
</evidence>
<evidence type="ECO:0000259" key="2">
    <source>
        <dbReference type="Pfam" id="PF01364"/>
    </source>
</evidence>
<gene>
    <name evidence="3" type="primary">porU</name>
    <name evidence="3" type="ORF">ACFSR2_22170</name>
</gene>